<feature type="transmembrane region" description="Helical" evidence="8">
    <location>
        <begin position="47"/>
        <end position="68"/>
    </location>
</feature>
<evidence type="ECO:0000256" key="2">
    <source>
        <dbReference type="ARBA" id="ARBA00022475"/>
    </source>
</evidence>
<comment type="caution">
    <text evidence="10">The sequence shown here is derived from an EMBL/GenBank/DDBJ whole genome shotgun (WGS) entry which is preliminary data.</text>
</comment>
<evidence type="ECO:0000256" key="7">
    <source>
        <dbReference type="ARBA" id="ARBA00024348"/>
    </source>
</evidence>
<evidence type="ECO:0000256" key="8">
    <source>
        <dbReference type="SAM" id="Phobius"/>
    </source>
</evidence>
<accession>A0AA39FX51</accession>
<dbReference type="Pfam" id="PF00083">
    <property type="entry name" value="Sugar_tr"/>
    <property type="match status" value="1"/>
</dbReference>
<protein>
    <recommendedName>
        <fullName evidence="9">Major facilitator superfamily (MFS) profile domain-containing protein</fullName>
    </recommendedName>
</protein>
<feature type="transmembrane region" description="Helical" evidence="8">
    <location>
        <begin position="134"/>
        <end position="156"/>
    </location>
</feature>
<dbReference type="FunFam" id="1.20.1250.20:FF:000055">
    <property type="entry name" value="Facilitated trehalose transporter Tret1-2 homolog"/>
    <property type="match status" value="1"/>
</dbReference>
<feature type="transmembrane region" description="Helical" evidence="8">
    <location>
        <begin position="75"/>
        <end position="95"/>
    </location>
</feature>
<evidence type="ECO:0000256" key="5">
    <source>
        <dbReference type="ARBA" id="ARBA00023136"/>
    </source>
</evidence>
<feature type="domain" description="Major facilitator superfamily (MFS) profile" evidence="9">
    <location>
        <begin position="3"/>
        <end position="434"/>
    </location>
</feature>
<keyword evidence="5 8" id="KW-0472">Membrane</keyword>
<evidence type="ECO:0000313" key="10">
    <source>
        <dbReference type="EMBL" id="KAK0177298.1"/>
    </source>
</evidence>
<comment type="subcellular location">
    <subcellularLocation>
        <location evidence="1">Cell membrane</location>
        <topology evidence="1">Multi-pass membrane protein</topology>
    </subcellularLocation>
</comment>
<feature type="transmembrane region" description="Helical" evidence="8">
    <location>
        <begin position="410"/>
        <end position="430"/>
    </location>
</feature>
<dbReference type="Proteomes" id="UP001168990">
    <property type="component" value="Unassembled WGS sequence"/>
</dbReference>
<feature type="transmembrane region" description="Helical" evidence="8">
    <location>
        <begin position="309"/>
        <end position="331"/>
    </location>
</feature>
<dbReference type="PROSITE" id="PS00217">
    <property type="entry name" value="SUGAR_TRANSPORT_2"/>
    <property type="match status" value="1"/>
</dbReference>
<evidence type="ECO:0000256" key="3">
    <source>
        <dbReference type="ARBA" id="ARBA00022692"/>
    </source>
</evidence>
<feature type="transmembrane region" description="Helical" evidence="8">
    <location>
        <begin position="244"/>
        <end position="270"/>
    </location>
</feature>
<feature type="transmembrane region" description="Helical" evidence="8">
    <location>
        <begin position="282"/>
        <end position="302"/>
    </location>
</feature>
<keyword evidence="2" id="KW-1003">Cell membrane</keyword>
<dbReference type="InterPro" id="IPR020846">
    <property type="entry name" value="MFS_dom"/>
</dbReference>
<feature type="transmembrane region" description="Helical" evidence="8">
    <location>
        <begin position="375"/>
        <end position="395"/>
    </location>
</feature>
<reference evidence="10" key="2">
    <citation type="submission" date="2023-03" db="EMBL/GenBank/DDBJ databases">
        <authorList>
            <person name="Inwood S.N."/>
            <person name="Skelly J.G."/>
            <person name="Guhlin J."/>
            <person name="Harrop T.W.R."/>
            <person name="Goldson S.G."/>
            <person name="Dearden P.K."/>
        </authorList>
    </citation>
    <scope>NUCLEOTIDE SEQUENCE</scope>
    <source>
        <strain evidence="10">Irish</strain>
        <tissue evidence="10">Whole body</tissue>
    </source>
</reference>
<evidence type="ECO:0000259" key="9">
    <source>
        <dbReference type="PROSITE" id="PS50850"/>
    </source>
</evidence>
<keyword evidence="4 8" id="KW-1133">Transmembrane helix</keyword>
<dbReference type="AlphaFoldDB" id="A0AA39FX51"/>
<dbReference type="SUPFAM" id="SSF103473">
    <property type="entry name" value="MFS general substrate transporter"/>
    <property type="match status" value="1"/>
</dbReference>
<dbReference type="InterPro" id="IPR005828">
    <property type="entry name" value="MFS_sugar_transport-like"/>
</dbReference>
<keyword evidence="11" id="KW-1185">Reference proteome</keyword>
<name>A0AA39FX51_9HYME</name>
<feature type="transmembrane region" description="Helical" evidence="8">
    <location>
        <begin position="101"/>
        <end position="122"/>
    </location>
</feature>
<dbReference type="GO" id="GO:0022857">
    <property type="term" value="F:transmembrane transporter activity"/>
    <property type="evidence" value="ECO:0007669"/>
    <property type="project" value="InterPro"/>
</dbReference>
<organism evidence="10 11">
    <name type="scientific">Microctonus aethiopoides</name>
    <dbReference type="NCBI Taxonomy" id="144406"/>
    <lineage>
        <taxon>Eukaryota</taxon>
        <taxon>Metazoa</taxon>
        <taxon>Ecdysozoa</taxon>
        <taxon>Arthropoda</taxon>
        <taxon>Hexapoda</taxon>
        <taxon>Insecta</taxon>
        <taxon>Pterygota</taxon>
        <taxon>Neoptera</taxon>
        <taxon>Endopterygota</taxon>
        <taxon>Hymenoptera</taxon>
        <taxon>Apocrita</taxon>
        <taxon>Ichneumonoidea</taxon>
        <taxon>Braconidae</taxon>
        <taxon>Euphorinae</taxon>
        <taxon>Microctonus</taxon>
    </lineage>
</organism>
<evidence type="ECO:0000256" key="6">
    <source>
        <dbReference type="ARBA" id="ARBA00023180"/>
    </source>
</evidence>
<comment type="similarity">
    <text evidence="7">Belongs to the major facilitator superfamily. Sugar transporter (TC 2.A.1.1) family. Trehalose transporter subfamily.</text>
</comment>
<dbReference type="PANTHER" id="PTHR48021:SF46">
    <property type="entry name" value="MAJOR FACILITATOR SUPERFAMILY (MFS) PROFILE DOMAIN-CONTAINING PROTEIN"/>
    <property type="match status" value="1"/>
</dbReference>
<dbReference type="InterPro" id="IPR005829">
    <property type="entry name" value="Sugar_transporter_CS"/>
</dbReference>
<dbReference type="InterPro" id="IPR050549">
    <property type="entry name" value="MFS_Trehalose_Transporter"/>
</dbReference>
<dbReference type="Gene3D" id="1.20.1250.20">
    <property type="entry name" value="MFS general substrate transporter like domains"/>
    <property type="match status" value="1"/>
</dbReference>
<dbReference type="EMBL" id="JAQQBS010000001">
    <property type="protein sequence ID" value="KAK0177298.1"/>
    <property type="molecule type" value="Genomic_DNA"/>
</dbReference>
<keyword evidence="3 8" id="KW-0812">Transmembrane</keyword>
<keyword evidence="6" id="KW-0325">Glycoprotein</keyword>
<dbReference type="GO" id="GO:0005886">
    <property type="term" value="C:plasma membrane"/>
    <property type="evidence" value="ECO:0007669"/>
    <property type="project" value="UniProtKB-SubCell"/>
</dbReference>
<sequence>MSRLYQAAIASYIGIVSASIGYGWSSSALILYKQVDSPVKINDDEGGWIASIFMAGCAIGPFITLTFSHLVGRKTIMMVAALPTIIGWLSIAFATEVWVLYISRFISGIGSGVAFAVTPMYLGEIAPAKIRGILLTMIMTSSRVGILYAYSLIPFISIKMSSIISTIISITFVIYFSWLPESPYYLLRRGNYNAAARSLSQLRGQNQDDISEELLIIETSVKNEIASSNSHTYRIIFQPSHFKLLTIGVMLALFQQLSGSQAIMMYTQAIFDDMNVNLDGKYLAMILGVVQILILGLCSVLVDRYGRRPLLLLSSIGSCIATGTIAIYFNLRWINIDITGFEWLPALGCMLYVVFYSLGLAPLPTTMIGELFPTNVKPICCAIAVFFANTAGFAVGKTYQLVSDSVGTHVAFWIFTILNVCAITYVYFFVPETKGKTLQELQKELHVDKKKKNLN</sequence>
<proteinExistence type="inferred from homology"/>
<evidence type="ECO:0000256" key="4">
    <source>
        <dbReference type="ARBA" id="ARBA00022989"/>
    </source>
</evidence>
<reference evidence="10" key="1">
    <citation type="journal article" date="2023" name="bioRxiv">
        <title>Scaffold-level genome assemblies of two parasitoid biocontrol wasps reveal the parthenogenesis mechanism and an associated novel virus.</title>
        <authorList>
            <person name="Inwood S."/>
            <person name="Skelly J."/>
            <person name="Guhlin J."/>
            <person name="Harrop T."/>
            <person name="Goldson S."/>
            <person name="Dearden P."/>
        </authorList>
    </citation>
    <scope>NUCLEOTIDE SEQUENCE</scope>
    <source>
        <strain evidence="10">Irish</strain>
        <tissue evidence="10">Whole body</tissue>
    </source>
</reference>
<evidence type="ECO:0000256" key="1">
    <source>
        <dbReference type="ARBA" id="ARBA00004651"/>
    </source>
</evidence>
<dbReference type="PRINTS" id="PR00171">
    <property type="entry name" value="SUGRTRNSPORT"/>
</dbReference>
<evidence type="ECO:0000313" key="11">
    <source>
        <dbReference type="Proteomes" id="UP001168990"/>
    </source>
</evidence>
<dbReference type="PROSITE" id="PS50850">
    <property type="entry name" value="MFS"/>
    <property type="match status" value="1"/>
</dbReference>
<dbReference type="InterPro" id="IPR003663">
    <property type="entry name" value="Sugar/inositol_transpt"/>
</dbReference>
<feature type="transmembrane region" description="Helical" evidence="8">
    <location>
        <begin position="343"/>
        <end position="363"/>
    </location>
</feature>
<feature type="transmembrane region" description="Helical" evidence="8">
    <location>
        <begin position="162"/>
        <end position="179"/>
    </location>
</feature>
<feature type="transmembrane region" description="Helical" evidence="8">
    <location>
        <begin position="12"/>
        <end position="32"/>
    </location>
</feature>
<gene>
    <name evidence="10" type="ORF">PV328_001366</name>
</gene>
<dbReference type="PANTHER" id="PTHR48021">
    <property type="match status" value="1"/>
</dbReference>
<dbReference type="InterPro" id="IPR036259">
    <property type="entry name" value="MFS_trans_sf"/>
</dbReference>